<dbReference type="Pfam" id="PF07681">
    <property type="entry name" value="DoxX"/>
    <property type="match status" value="1"/>
</dbReference>
<dbReference type="PANTHER" id="PTHR33452">
    <property type="entry name" value="OXIDOREDUCTASE CATD-RELATED"/>
    <property type="match status" value="1"/>
</dbReference>
<accession>A0ABR7KS67</accession>
<keyword evidence="6 7" id="KW-0472">Membrane</keyword>
<evidence type="ECO:0000313" key="9">
    <source>
        <dbReference type="Proteomes" id="UP000652755"/>
    </source>
</evidence>
<protein>
    <submittedName>
        <fullName evidence="8">DoxX family protein</fullName>
    </submittedName>
</protein>
<keyword evidence="4 7" id="KW-0812">Transmembrane</keyword>
<proteinExistence type="inferred from homology"/>
<dbReference type="RefSeq" id="WP_187071383.1">
    <property type="nucleotide sequence ID" value="NZ_JACRYL010000008.1"/>
</dbReference>
<evidence type="ECO:0000256" key="7">
    <source>
        <dbReference type="SAM" id="Phobius"/>
    </source>
</evidence>
<name>A0ABR7KS67_9SPHI</name>
<keyword evidence="3" id="KW-1003">Cell membrane</keyword>
<dbReference type="EMBL" id="JACRYL010000008">
    <property type="protein sequence ID" value="MBC6110916.1"/>
    <property type="molecule type" value="Genomic_DNA"/>
</dbReference>
<dbReference type="InterPro" id="IPR051907">
    <property type="entry name" value="DoxX-like_oxidoreductase"/>
</dbReference>
<evidence type="ECO:0000256" key="4">
    <source>
        <dbReference type="ARBA" id="ARBA00022692"/>
    </source>
</evidence>
<dbReference type="PANTHER" id="PTHR33452:SF1">
    <property type="entry name" value="INNER MEMBRANE PROTEIN YPHA-RELATED"/>
    <property type="match status" value="1"/>
</dbReference>
<keyword evidence="5 7" id="KW-1133">Transmembrane helix</keyword>
<evidence type="ECO:0000256" key="6">
    <source>
        <dbReference type="ARBA" id="ARBA00023136"/>
    </source>
</evidence>
<feature type="transmembrane region" description="Helical" evidence="7">
    <location>
        <begin position="111"/>
        <end position="130"/>
    </location>
</feature>
<evidence type="ECO:0000256" key="2">
    <source>
        <dbReference type="ARBA" id="ARBA00006679"/>
    </source>
</evidence>
<sequence>MSLFKILSFRGTSKRTMDFCMLFYRIAISLELIIVHGLKKIGIGGVAEVVPNPFGIPQNLNEILAITANLLLPQLIIIGLFTRFATLPILAVTLTGYFVVHGNDPLIVRDVPFMFSLGYLLIAVVGPGRFSLDHYFFRSVSNKL</sequence>
<comment type="similarity">
    <text evidence="2">Belongs to the DoxX family.</text>
</comment>
<gene>
    <name evidence="8" type="ORF">H7U22_10825</name>
</gene>
<dbReference type="Proteomes" id="UP000652755">
    <property type="component" value="Unassembled WGS sequence"/>
</dbReference>
<evidence type="ECO:0000313" key="8">
    <source>
        <dbReference type="EMBL" id="MBC6110916.1"/>
    </source>
</evidence>
<evidence type="ECO:0000256" key="1">
    <source>
        <dbReference type="ARBA" id="ARBA00004651"/>
    </source>
</evidence>
<feature type="transmembrane region" description="Helical" evidence="7">
    <location>
        <begin position="75"/>
        <end position="99"/>
    </location>
</feature>
<evidence type="ECO:0000256" key="5">
    <source>
        <dbReference type="ARBA" id="ARBA00022989"/>
    </source>
</evidence>
<organism evidence="8 9">
    <name type="scientific">Pedobacter fastidiosus</name>
    <dbReference type="NCBI Taxonomy" id="2765361"/>
    <lineage>
        <taxon>Bacteria</taxon>
        <taxon>Pseudomonadati</taxon>
        <taxon>Bacteroidota</taxon>
        <taxon>Sphingobacteriia</taxon>
        <taxon>Sphingobacteriales</taxon>
        <taxon>Sphingobacteriaceae</taxon>
        <taxon>Pedobacter</taxon>
    </lineage>
</organism>
<reference evidence="8 9" key="1">
    <citation type="submission" date="2020-08" db="EMBL/GenBank/DDBJ databases">
        <authorList>
            <person name="Sun Q."/>
            <person name="Inoue M."/>
        </authorList>
    </citation>
    <scope>NUCLEOTIDE SEQUENCE [LARGE SCALE GENOMIC DNA]</scope>
    <source>
        <strain evidence="8 9">CCM 8938</strain>
    </source>
</reference>
<feature type="transmembrane region" description="Helical" evidence="7">
    <location>
        <begin position="21"/>
        <end position="38"/>
    </location>
</feature>
<evidence type="ECO:0000256" key="3">
    <source>
        <dbReference type="ARBA" id="ARBA00022475"/>
    </source>
</evidence>
<dbReference type="InterPro" id="IPR032808">
    <property type="entry name" value="DoxX"/>
</dbReference>
<comment type="subcellular location">
    <subcellularLocation>
        <location evidence="1">Cell membrane</location>
        <topology evidence="1">Multi-pass membrane protein</topology>
    </subcellularLocation>
</comment>
<comment type="caution">
    <text evidence="8">The sequence shown here is derived from an EMBL/GenBank/DDBJ whole genome shotgun (WGS) entry which is preliminary data.</text>
</comment>
<keyword evidence="9" id="KW-1185">Reference proteome</keyword>